<dbReference type="EMBL" id="KV417382">
    <property type="protein sequence ID" value="KZO89558.1"/>
    <property type="molecule type" value="Genomic_DNA"/>
</dbReference>
<accession>A0A167FJL1</accession>
<evidence type="ECO:0000313" key="1">
    <source>
        <dbReference type="EMBL" id="KZO89558.1"/>
    </source>
</evidence>
<organism evidence="1 2">
    <name type="scientific">Calocera viscosa (strain TUFC12733)</name>
    <dbReference type="NCBI Taxonomy" id="1330018"/>
    <lineage>
        <taxon>Eukaryota</taxon>
        <taxon>Fungi</taxon>
        <taxon>Dikarya</taxon>
        <taxon>Basidiomycota</taxon>
        <taxon>Agaricomycotina</taxon>
        <taxon>Dacrymycetes</taxon>
        <taxon>Dacrymycetales</taxon>
        <taxon>Dacrymycetaceae</taxon>
        <taxon>Calocera</taxon>
    </lineage>
</organism>
<keyword evidence="2" id="KW-1185">Reference proteome</keyword>
<proteinExistence type="predicted"/>
<dbReference type="Proteomes" id="UP000076738">
    <property type="component" value="Unassembled WGS sequence"/>
</dbReference>
<dbReference type="OrthoDB" id="3048886at2759"/>
<reference evidence="1 2" key="1">
    <citation type="journal article" date="2016" name="Mol. Biol. Evol.">
        <title>Comparative Genomics of Early-Diverging Mushroom-Forming Fungi Provides Insights into the Origins of Lignocellulose Decay Capabilities.</title>
        <authorList>
            <person name="Nagy L.G."/>
            <person name="Riley R."/>
            <person name="Tritt A."/>
            <person name="Adam C."/>
            <person name="Daum C."/>
            <person name="Floudas D."/>
            <person name="Sun H."/>
            <person name="Yadav J.S."/>
            <person name="Pangilinan J."/>
            <person name="Larsson K.H."/>
            <person name="Matsuura K."/>
            <person name="Barry K."/>
            <person name="Labutti K."/>
            <person name="Kuo R."/>
            <person name="Ohm R.A."/>
            <person name="Bhattacharya S.S."/>
            <person name="Shirouzu T."/>
            <person name="Yoshinaga Y."/>
            <person name="Martin F.M."/>
            <person name="Grigoriev I.V."/>
            <person name="Hibbett D.S."/>
        </authorList>
    </citation>
    <scope>NUCLEOTIDE SEQUENCE [LARGE SCALE GENOMIC DNA]</scope>
    <source>
        <strain evidence="1 2">TUFC12733</strain>
    </source>
</reference>
<name>A0A167FJL1_CALVF</name>
<gene>
    <name evidence="1" type="ORF">CALVIDRAFT_572371</name>
</gene>
<dbReference type="STRING" id="1330018.A0A167FJL1"/>
<protein>
    <submittedName>
        <fullName evidence="1">Uncharacterized protein</fullName>
    </submittedName>
</protein>
<evidence type="ECO:0000313" key="2">
    <source>
        <dbReference type="Proteomes" id="UP000076738"/>
    </source>
</evidence>
<dbReference type="SUPFAM" id="SSF46689">
    <property type="entry name" value="Homeodomain-like"/>
    <property type="match status" value="1"/>
</dbReference>
<sequence>MPETPKQNIKPYTKFTPTRQAQAVAYHDAGMDSVQIAEKLDCHSSTVRRNVEKYKDAKSFYWTSPQLGHPPAIHSDWYPIMEEYFDTGKARDGEDLRRQLFPDVLPSTIWKTLRDIGLYGRICREKPCIRAHNTRHKTVRDSGPR</sequence>
<dbReference type="InterPro" id="IPR036388">
    <property type="entry name" value="WH-like_DNA-bd_sf"/>
</dbReference>
<dbReference type="AlphaFoldDB" id="A0A167FJL1"/>
<dbReference type="Gene3D" id="1.10.10.10">
    <property type="entry name" value="Winged helix-like DNA-binding domain superfamily/Winged helix DNA-binding domain"/>
    <property type="match status" value="1"/>
</dbReference>
<dbReference type="InterPro" id="IPR009057">
    <property type="entry name" value="Homeodomain-like_sf"/>
</dbReference>